<keyword evidence="1" id="KW-1133">Transmembrane helix</keyword>
<accession>A0A7G7W839</accession>
<proteinExistence type="predicted"/>
<evidence type="ECO:0000256" key="1">
    <source>
        <dbReference type="SAM" id="Phobius"/>
    </source>
</evidence>
<feature type="transmembrane region" description="Helical" evidence="1">
    <location>
        <begin position="184"/>
        <end position="208"/>
    </location>
</feature>
<feature type="transmembrane region" description="Helical" evidence="1">
    <location>
        <begin position="375"/>
        <end position="394"/>
    </location>
</feature>
<evidence type="ECO:0000313" key="3">
    <source>
        <dbReference type="Proteomes" id="UP000515489"/>
    </source>
</evidence>
<dbReference type="Proteomes" id="UP000515489">
    <property type="component" value="Chromosome"/>
</dbReference>
<protein>
    <recommendedName>
        <fullName evidence="4">Glycosyltransferase family 39 protein</fullName>
    </recommendedName>
</protein>
<gene>
    <name evidence="2" type="ORF">H4317_01500</name>
</gene>
<dbReference type="InterPro" id="IPR045691">
    <property type="entry name" value="DUF6056"/>
</dbReference>
<dbReference type="AlphaFoldDB" id="A0A7G7W839"/>
<dbReference type="KEGG" id="hsk:H4317_01500"/>
<organism evidence="2 3">
    <name type="scientific">Hymenobacter sediminicola</name>
    <dbReference type="NCBI Taxonomy" id="2761579"/>
    <lineage>
        <taxon>Bacteria</taxon>
        <taxon>Pseudomonadati</taxon>
        <taxon>Bacteroidota</taxon>
        <taxon>Cytophagia</taxon>
        <taxon>Cytophagales</taxon>
        <taxon>Hymenobacteraceae</taxon>
        <taxon>Hymenobacter</taxon>
    </lineage>
</organism>
<dbReference type="RefSeq" id="WP_185888441.1">
    <property type="nucleotide sequence ID" value="NZ_CP060202.1"/>
</dbReference>
<evidence type="ECO:0008006" key="4">
    <source>
        <dbReference type="Google" id="ProtNLM"/>
    </source>
</evidence>
<feature type="transmembrane region" description="Helical" evidence="1">
    <location>
        <begin position="91"/>
        <end position="111"/>
    </location>
</feature>
<feature type="transmembrane region" description="Helical" evidence="1">
    <location>
        <begin position="314"/>
        <end position="334"/>
    </location>
</feature>
<keyword evidence="3" id="KW-1185">Reference proteome</keyword>
<feature type="transmembrane region" description="Helical" evidence="1">
    <location>
        <begin position="346"/>
        <end position="363"/>
    </location>
</feature>
<feature type="transmembrane region" description="Helical" evidence="1">
    <location>
        <begin position="123"/>
        <end position="139"/>
    </location>
</feature>
<feature type="transmembrane region" description="Helical" evidence="1">
    <location>
        <begin position="145"/>
        <end position="172"/>
    </location>
</feature>
<evidence type="ECO:0000313" key="2">
    <source>
        <dbReference type="EMBL" id="QNH62532.1"/>
    </source>
</evidence>
<dbReference type="EMBL" id="CP060202">
    <property type="protein sequence ID" value="QNH62532.1"/>
    <property type="molecule type" value="Genomic_DNA"/>
</dbReference>
<feature type="transmembrane region" description="Helical" evidence="1">
    <location>
        <begin position="14"/>
        <end position="37"/>
    </location>
</feature>
<keyword evidence="1" id="KW-0472">Membrane</keyword>
<sequence length="490" mass="55209">MPYSLPFPRFRQTLGPLLLAIATVLCLLPFVALCWYAHPSADDFLQATDVHKHGRWGYMPHMYLTWTGRYTSIVLWALLNPVQYGGNITGGYGAICLLLLLALPVALYVLLRTLLADEFQRRTLWLSSGVLISLLLWQLPSPAEAFYWIVSGYNYLLPALLTLLWLAALVRYAGATNPAARRKWLGLAGVLAVVIIGCNETNAVPIAVGVAGYTAVRFLQRRRIEWAYVWLSAVVGVACVATFLAPGNFARVGPAHEYSIVESLSKAALSAYRYVCNWLGNGVLPALTLLLLPVSYRLRRLPNLPLNRLAQNPLFITLLMAVSLVLVTFMGWRFNNQALPFRSRNILYLFFLVGWFLNAHAWAQYLWRRTERPTFALPLLVRTGLVLWILGAFIGGHTLTLRGHETTDNYNNVLIAYQDWLGGAAARYDAQLTTRYYALQQPGWFPDETVVEPLQEPPYTILFGDITPDVFDWSNQAYAEYFGKKTIRTN</sequence>
<reference evidence="2 3" key="1">
    <citation type="submission" date="2020-08" db="EMBL/GenBank/DDBJ databases">
        <title>Hymenobacter sp. S2-20-2 genome sequencing.</title>
        <authorList>
            <person name="Jin L."/>
        </authorList>
    </citation>
    <scope>NUCLEOTIDE SEQUENCE [LARGE SCALE GENOMIC DNA]</scope>
    <source>
        <strain evidence="2 3">S2-20-2</strain>
    </source>
</reference>
<feature type="transmembrane region" description="Helical" evidence="1">
    <location>
        <begin position="271"/>
        <end position="294"/>
    </location>
</feature>
<name>A0A7G7W839_9BACT</name>
<feature type="transmembrane region" description="Helical" evidence="1">
    <location>
        <begin position="58"/>
        <end position="79"/>
    </location>
</feature>
<feature type="transmembrane region" description="Helical" evidence="1">
    <location>
        <begin position="228"/>
        <end position="250"/>
    </location>
</feature>
<keyword evidence="1" id="KW-0812">Transmembrane</keyword>
<dbReference type="Pfam" id="PF19528">
    <property type="entry name" value="DUF6056"/>
    <property type="match status" value="1"/>
</dbReference>